<dbReference type="AlphaFoldDB" id="A0A518ENI4"/>
<dbReference type="EMBL" id="CP036434">
    <property type="protein sequence ID" value="QDV05646.1"/>
    <property type="molecule type" value="Genomic_DNA"/>
</dbReference>
<dbReference type="CDD" id="cd16148">
    <property type="entry name" value="sulfatase_like"/>
    <property type="match status" value="1"/>
</dbReference>
<dbReference type="InterPro" id="IPR050738">
    <property type="entry name" value="Sulfatase"/>
</dbReference>
<organism evidence="4 5">
    <name type="scientific">Saltatorellus ferox</name>
    <dbReference type="NCBI Taxonomy" id="2528018"/>
    <lineage>
        <taxon>Bacteria</taxon>
        <taxon>Pseudomonadati</taxon>
        <taxon>Planctomycetota</taxon>
        <taxon>Planctomycetia</taxon>
        <taxon>Planctomycetia incertae sedis</taxon>
        <taxon>Saltatorellus</taxon>
    </lineage>
</organism>
<dbReference type="GO" id="GO:0004065">
    <property type="term" value="F:arylsulfatase activity"/>
    <property type="evidence" value="ECO:0007669"/>
    <property type="project" value="TreeGrafter"/>
</dbReference>
<feature type="domain" description="Sulfatase N-terminal" evidence="3">
    <location>
        <begin position="40"/>
        <end position="334"/>
    </location>
</feature>
<keyword evidence="2 4" id="KW-0378">Hydrolase</keyword>
<dbReference type="InterPro" id="IPR000917">
    <property type="entry name" value="Sulfatase_N"/>
</dbReference>
<dbReference type="RefSeq" id="WP_145195122.1">
    <property type="nucleotide sequence ID" value="NZ_CP036434.1"/>
</dbReference>
<dbReference type="GO" id="GO:0047753">
    <property type="term" value="F:choline-sulfatase activity"/>
    <property type="evidence" value="ECO:0007669"/>
    <property type="project" value="UniProtKB-EC"/>
</dbReference>
<dbReference type="Gene3D" id="3.40.720.10">
    <property type="entry name" value="Alkaline Phosphatase, subunit A"/>
    <property type="match status" value="1"/>
</dbReference>
<dbReference type="Proteomes" id="UP000320390">
    <property type="component" value="Chromosome"/>
</dbReference>
<comment type="similarity">
    <text evidence="1">Belongs to the sulfatase family.</text>
</comment>
<keyword evidence="5" id="KW-1185">Reference proteome</keyword>
<evidence type="ECO:0000256" key="2">
    <source>
        <dbReference type="ARBA" id="ARBA00022801"/>
    </source>
</evidence>
<dbReference type="PANTHER" id="PTHR42693:SF53">
    <property type="entry name" value="ENDO-4-O-SULFATASE"/>
    <property type="match status" value="1"/>
</dbReference>
<dbReference type="InterPro" id="IPR017850">
    <property type="entry name" value="Alkaline_phosphatase_core_sf"/>
</dbReference>
<reference evidence="4 5" key="1">
    <citation type="submission" date="2019-02" db="EMBL/GenBank/DDBJ databases">
        <title>Deep-cultivation of Planctomycetes and their phenomic and genomic characterization uncovers novel biology.</title>
        <authorList>
            <person name="Wiegand S."/>
            <person name="Jogler M."/>
            <person name="Boedeker C."/>
            <person name="Pinto D."/>
            <person name="Vollmers J."/>
            <person name="Rivas-Marin E."/>
            <person name="Kohn T."/>
            <person name="Peeters S.H."/>
            <person name="Heuer A."/>
            <person name="Rast P."/>
            <person name="Oberbeckmann S."/>
            <person name="Bunk B."/>
            <person name="Jeske O."/>
            <person name="Meyerdierks A."/>
            <person name="Storesund J.E."/>
            <person name="Kallscheuer N."/>
            <person name="Luecker S."/>
            <person name="Lage O.M."/>
            <person name="Pohl T."/>
            <person name="Merkel B.J."/>
            <person name="Hornburger P."/>
            <person name="Mueller R.-W."/>
            <person name="Bruemmer F."/>
            <person name="Labrenz M."/>
            <person name="Spormann A.M."/>
            <person name="Op den Camp H."/>
            <person name="Overmann J."/>
            <person name="Amann R."/>
            <person name="Jetten M.S.M."/>
            <person name="Mascher T."/>
            <person name="Medema M.H."/>
            <person name="Devos D.P."/>
            <person name="Kaster A.-K."/>
            <person name="Ovreas L."/>
            <person name="Rohde M."/>
            <person name="Galperin M.Y."/>
            <person name="Jogler C."/>
        </authorList>
    </citation>
    <scope>NUCLEOTIDE SEQUENCE [LARGE SCALE GENOMIC DNA]</scope>
    <source>
        <strain evidence="4 5">Poly30</strain>
    </source>
</reference>
<name>A0A518ENI4_9BACT</name>
<evidence type="ECO:0000256" key="1">
    <source>
        <dbReference type="ARBA" id="ARBA00008779"/>
    </source>
</evidence>
<accession>A0A518ENI4</accession>
<proteinExistence type="inferred from homology"/>
<protein>
    <submittedName>
        <fullName evidence="4">Choline-sulfatase</fullName>
        <ecNumber evidence="4">3.1.6.6</ecNumber>
    </submittedName>
</protein>
<dbReference type="PANTHER" id="PTHR42693">
    <property type="entry name" value="ARYLSULFATASE FAMILY MEMBER"/>
    <property type="match status" value="1"/>
</dbReference>
<evidence type="ECO:0000313" key="5">
    <source>
        <dbReference type="Proteomes" id="UP000320390"/>
    </source>
</evidence>
<evidence type="ECO:0000313" key="4">
    <source>
        <dbReference type="EMBL" id="QDV05646.1"/>
    </source>
</evidence>
<dbReference type="OrthoDB" id="217306at2"/>
<dbReference type="Gene3D" id="3.30.1120.10">
    <property type="match status" value="1"/>
</dbReference>
<evidence type="ECO:0000259" key="3">
    <source>
        <dbReference type="Pfam" id="PF00884"/>
    </source>
</evidence>
<dbReference type="Pfam" id="PF00884">
    <property type="entry name" value="Sulfatase"/>
    <property type="match status" value="1"/>
</dbReference>
<sequence length="474" mass="52017">MKWIRYVVVVLLVLLVSIPSCGQEESPRDALAGSLRGRSFVVVVADSVHADHLSAYGYRRRTSPFLEELSAAGVRARRALSQTSWTLSSVTSLFTGLVQERHGVLWQTQILGADGPRTLAEMFKEAGYRTVGLTENGAAGPRTGLGRGFDRYTLHDFDVAPEEIFAEAEKALSTSFIEGGSPVFLYVHMLPPHMPYTPPEPYASMFREVQGSDVTGSITDVAEVQASGVARDHPDALRLVETYDEHVAYMDARVRRLVEPLLRDHGEDVCVLFTSDHGEGFLQHGAVGHNTFVYEEMVNVPWIFAAPGALPAGVELPSTVSLLDTLPTVAELFGLRAPARALDGESLVGTFAGVDAKSVGRELEPRELYLSSRYPLEGRGAQFALVEGRWKFVTRRRGALPQLFDTDVDPEEQQDVSEANPERMDRMAQRMGEIRTRLVEEGGTALSEPLSQTMLRDLKALGYGGSDLETAQPK</sequence>
<dbReference type="SUPFAM" id="SSF53649">
    <property type="entry name" value="Alkaline phosphatase-like"/>
    <property type="match status" value="1"/>
</dbReference>
<dbReference type="EC" id="3.1.6.6" evidence="4"/>
<gene>
    <name evidence="4" type="primary">betC_2</name>
    <name evidence="4" type="ORF">Poly30_11450</name>
</gene>